<reference evidence="4 5" key="1">
    <citation type="submission" date="2016-03" db="EMBL/GenBank/DDBJ databases">
        <title>Whole genome sequencing of Grifola frondosa 9006-11.</title>
        <authorList>
            <person name="Min B."/>
            <person name="Park H."/>
            <person name="Kim J.-G."/>
            <person name="Cho H."/>
            <person name="Oh Y.-L."/>
            <person name="Kong W.-S."/>
            <person name="Choi I.-G."/>
        </authorList>
    </citation>
    <scope>NUCLEOTIDE SEQUENCE [LARGE SCALE GENOMIC DNA]</scope>
    <source>
        <strain evidence="4 5">9006-11</strain>
    </source>
</reference>
<evidence type="ECO:0000256" key="2">
    <source>
        <dbReference type="SAM" id="MobiDB-lite"/>
    </source>
</evidence>
<evidence type="ECO:0000256" key="1">
    <source>
        <dbReference type="ARBA" id="ARBA00022801"/>
    </source>
</evidence>
<evidence type="ECO:0000313" key="4">
    <source>
        <dbReference type="EMBL" id="OBZ68956.1"/>
    </source>
</evidence>
<dbReference type="GO" id="GO:0004553">
    <property type="term" value="F:hydrolase activity, hydrolyzing O-glycosyl compounds"/>
    <property type="evidence" value="ECO:0007669"/>
    <property type="project" value="InterPro"/>
</dbReference>
<dbReference type="GO" id="GO:0005576">
    <property type="term" value="C:extracellular region"/>
    <property type="evidence" value="ECO:0007669"/>
    <property type="project" value="InterPro"/>
</dbReference>
<evidence type="ECO:0000259" key="3">
    <source>
        <dbReference type="Pfam" id="PF02839"/>
    </source>
</evidence>
<dbReference type="SUPFAM" id="SSF51055">
    <property type="entry name" value="Carbohydrate binding domain"/>
    <property type="match status" value="1"/>
</dbReference>
<comment type="caution">
    <text evidence="4">The sequence shown here is derived from an EMBL/GenBank/DDBJ whole genome shotgun (WGS) entry which is preliminary data.</text>
</comment>
<accession>A0A1C7LXI8</accession>
<keyword evidence="1" id="KW-0378">Hydrolase</keyword>
<dbReference type="GO" id="GO:0005975">
    <property type="term" value="P:carbohydrate metabolic process"/>
    <property type="evidence" value="ECO:0007669"/>
    <property type="project" value="InterPro"/>
</dbReference>
<dbReference type="OrthoDB" id="2142040at2759"/>
<dbReference type="Gene3D" id="2.10.10.20">
    <property type="entry name" value="Carbohydrate-binding module superfamily 5/12"/>
    <property type="match status" value="1"/>
</dbReference>
<dbReference type="InterPro" id="IPR036573">
    <property type="entry name" value="CBM_sf_5/12"/>
</dbReference>
<dbReference type="AlphaFoldDB" id="A0A1C7LXI8"/>
<evidence type="ECO:0000313" key="5">
    <source>
        <dbReference type="Proteomes" id="UP000092993"/>
    </source>
</evidence>
<feature type="domain" description="Chitin-binding type-3" evidence="3">
    <location>
        <begin position="4"/>
        <end position="43"/>
    </location>
</feature>
<dbReference type="STRING" id="5627.A0A1C7LXI8"/>
<dbReference type="Proteomes" id="UP000092993">
    <property type="component" value="Unassembled WGS sequence"/>
</dbReference>
<dbReference type="CDD" id="cd12214">
    <property type="entry name" value="ChiA1_BD"/>
    <property type="match status" value="1"/>
</dbReference>
<dbReference type="EMBL" id="LUGG01000019">
    <property type="protein sequence ID" value="OBZ68956.1"/>
    <property type="molecule type" value="Genomic_DNA"/>
</dbReference>
<dbReference type="InterPro" id="IPR003610">
    <property type="entry name" value="CBM5/12"/>
</dbReference>
<protein>
    <recommendedName>
        <fullName evidence="3">Chitin-binding type-3 domain-containing protein</fullName>
    </recommendedName>
</protein>
<dbReference type="GO" id="GO:0030246">
    <property type="term" value="F:carbohydrate binding"/>
    <property type="evidence" value="ECO:0007669"/>
    <property type="project" value="InterPro"/>
</dbReference>
<dbReference type="Pfam" id="PF02839">
    <property type="entry name" value="CBM_5_12"/>
    <property type="match status" value="1"/>
</dbReference>
<name>A0A1C7LXI8_GRIFR</name>
<proteinExistence type="predicted"/>
<sequence>MSFWEPGTYYGLDSVVEYEGAKYKVIQAHTSESGWEPPLTPALTGTVEMTEVTTTAAETTRSARTRGGEEHKWYDLDEEKKKELEIGGGLLAGAAAIGAGFYAYKKHKENEEKERQEDEY</sequence>
<feature type="region of interest" description="Disordered" evidence="2">
    <location>
        <begin position="54"/>
        <end position="74"/>
    </location>
</feature>
<keyword evidence="5" id="KW-1185">Reference proteome</keyword>
<organism evidence="4 5">
    <name type="scientific">Grifola frondosa</name>
    <name type="common">Maitake</name>
    <name type="synonym">Polyporus frondosus</name>
    <dbReference type="NCBI Taxonomy" id="5627"/>
    <lineage>
        <taxon>Eukaryota</taxon>
        <taxon>Fungi</taxon>
        <taxon>Dikarya</taxon>
        <taxon>Basidiomycota</taxon>
        <taxon>Agaricomycotina</taxon>
        <taxon>Agaricomycetes</taxon>
        <taxon>Polyporales</taxon>
        <taxon>Grifolaceae</taxon>
        <taxon>Grifola</taxon>
    </lineage>
</organism>
<gene>
    <name evidence="4" type="ORF">A0H81_11209</name>
</gene>